<reference evidence="2" key="1">
    <citation type="submission" date="2021-01" db="UniProtKB">
        <authorList>
            <consortium name="EnsemblPlants"/>
        </authorList>
    </citation>
    <scope>IDENTIFICATION</scope>
</reference>
<dbReference type="Gramene" id="Kaladp0083s0075.1.v1.1">
    <property type="protein sequence ID" value="Kaladp0083s0075.1.v1.1.CDS.1"/>
    <property type="gene ID" value="Kaladp0083s0075.v1.1"/>
</dbReference>
<keyword evidence="3" id="KW-1185">Reference proteome</keyword>
<protein>
    <recommendedName>
        <fullName evidence="1">DUF7722 domain-containing protein</fullName>
    </recommendedName>
</protein>
<dbReference type="PANTHER" id="PTHR33513">
    <property type="entry name" value="OS06G0523300 PROTEIN"/>
    <property type="match status" value="1"/>
</dbReference>
<dbReference type="InterPro" id="IPR056139">
    <property type="entry name" value="DUF7722"/>
</dbReference>
<organism evidence="2 3">
    <name type="scientific">Kalanchoe fedtschenkoi</name>
    <name type="common">Lavender scallops</name>
    <name type="synonym">South American air plant</name>
    <dbReference type="NCBI Taxonomy" id="63787"/>
    <lineage>
        <taxon>Eukaryota</taxon>
        <taxon>Viridiplantae</taxon>
        <taxon>Streptophyta</taxon>
        <taxon>Embryophyta</taxon>
        <taxon>Tracheophyta</taxon>
        <taxon>Spermatophyta</taxon>
        <taxon>Magnoliopsida</taxon>
        <taxon>eudicotyledons</taxon>
        <taxon>Gunneridae</taxon>
        <taxon>Pentapetalae</taxon>
        <taxon>Saxifragales</taxon>
        <taxon>Crassulaceae</taxon>
        <taxon>Kalanchoe</taxon>
    </lineage>
</organism>
<dbReference type="AlphaFoldDB" id="A0A7N1A2T9"/>
<dbReference type="Pfam" id="PF24847">
    <property type="entry name" value="DUF7722"/>
    <property type="match status" value="1"/>
</dbReference>
<sequence>MKAQGYKRPTSTFQMPLYYPRYANKDYQNMIEQMLDRLFAEYGLSLQLDLASKEFGMGAFLWPVRAYQSQTVGRATKSPLQTESLISDKQSLPKYLQQINTLMTLAL</sequence>
<feature type="domain" description="DUF7722" evidence="1">
    <location>
        <begin position="19"/>
        <end position="63"/>
    </location>
</feature>
<name>A0A7N1A2T9_KALFE</name>
<evidence type="ECO:0000313" key="2">
    <source>
        <dbReference type="EnsemblPlants" id="Kaladp0083s0075.1.v1.1.CDS.1"/>
    </source>
</evidence>
<evidence type="ECO:0000313" key="3">
    <source>
        <dbReference type="Proteomes" id="UP000594263"/>
    </source>
</evidence>
<accession>A0A7N1A2T9</accession>
<evidence type="ECO:0000259" key="1">
    <source>
        <dbReference type="Pfam" id="PF24847"/>
    </source>
</evidence>
<dbReference type="EnsemblPlants" id="Kaladp0083s0075.1.v1.1">
    <property type="protein sequence ID" value="Kaladp0083s0075.1.v1.1.CDS.1"/>
    <property type="gene ID" value="Kaladp0083s0075.v1.1"/>
</dbReference>
<dbReference type="Proteomes" id="UP000594263">
    <property type="component" value="Unplaced"/>
</dbReference>
<proteinExistence type="predicted"/>
<dbReference type="PANTHER" id="PTHR33513:SF4">
    <property type="entry name" value="GB|AAF04428.1"/>
    <property type="match status" value="1"/>
</dbReference>